<evidence type="ECO:0000313" key="2">
    <source>
        <dbReference type="EMBL" id="CAK0807315.1"/>
    </source>
</evidence>
<dbReference type="Proteomes" id="UP001189429">
    <property type="component" value="Unassembled WGS sequence"/>
</dbReference>
<organism evidence="2 3">
    <name type="scientific">Prorocentrum cordatum</name>
    <dbReference type="NCBI Taxonomy" id="2364126"/>
    <lineage>
        <taxon>Eukaryota</taxon>
        <taxon>Sar</taxon>
        <taxon>Alveolata</taxon>
        <taxon>Dinophyceae</taxon>
        <taxon>Prorocentrales</taxon>
        <taxon>Prorocentraceae</taxon>
        <taxon>Prorocentrum</taxon>
    </lineage>
</organism>
<dbReference type="EMBL" id="CAUYUJ010003894">
    <property type="protein sequence ID" value="CAK0807315.1"/>
    <property type="molecule type" value="Genomic_DNA"/>
</dbReference>
<feature type="non-terminal residue" evidence="2">
    <location>
        <position position="152"/>
    </location>
</feature>
<accession>A0ABN9QMJ4</accession>
<feature type="chain" id="PRO_5045155187" evidence="1">
    <location>
        <begin position="33"/>
        <end position="152"/>
    </location>
</feature>
<feature type="signal peptide" evidence="1">
    <location>
        <begin position="1"/>
        <end position="32"/>
    </location>
</feature>
<sequence>MRPGAVAGTWLRSPLLPWLRRLLLLPWAAALAGPCGNRSACVDWVAGVEAPLWVPAAAAGQLGAAGRLRVRPLGDVCGGAGSSEMDVAVQPPCAGHVCEGPTERSGSEVGWQGVRIVRPGNYRLCWCEPNEACAAAEEGCCPGDANFSQERA</sequence>
<keyword evidence="3" id="KW-1185">Reference proteome</keyword>
<evidence type="ECO:0000313" key="3">
    <source>
        <dbReference type="Proteomes" id="UP001189429"/>
    </source>
</evidence>
<proteinExistence type="predicted"/>
<gene>
    <name evidence="2" type="ORF">PCOR1329_LOCUS13221</name>
</gene>
<protein>
    <submittedName>
        <fullName evidence="2">Uncharacterized protein</fullName>
    </submittedName>
</protein>
<comment type="caution">
    <text evidence="2">The sequence shown here is derived from an EMBL/GenBank/DDBJ whole genome shotgun (WGS) entry which is preliminary data.</text>
</comment>
<keyword evidence="1" id="KW-0732">Signal</keyword>
<name>A0ABN9QMJ4_9DINO</name>
<evidence type="ECO:0000256" key="1">
    <source>
        <dbReference type="SAM" id="SignalP"/>
    </source>
</evidence>
<reference evidence="2" key="1">
    <citation type="submission" date="2023-10" db="EMBL/GenBank/DDBJ databases">
        <authorList>
            <person name="Chen Y."/>
            <person name="Shah S."/>
            <person name="Dougan E. K."/>
            <person name="Thang M."/>
            <person name="Chan C."/>
        </authorList>
    </citation>
    <scope>NUCLEOTIDE SEQUENCE [LARGE SCALE GENOMIC DNA]</scope>
</reference>